<keyword evidence="2" id="KW-1185">Reference proteome</keyword>
<reference evidence="2" key="2">
    <citation type="journal article" date="2010" name="Genome Res.">
        <title>Population genomic sequencing of Coccidioides fungi reveals recent hybridization and transposon control.</title>
        <authorList>
            <person name="Neafsey D.E."/>
            <person name="Barker B.M."/>
            <person name="Sharpton T.J."/>
            <person name="Stajich J.E."/>
            <person name="Park D.J."/>
            <person name="Whiston E."/>
            <person name="Hung C.-Y."/>
            <person name="McMahan C."/>
            <person name="White J."/>
            <person name="Sykes S."/>
            <person name="Heiman D."/>
            <person name="Young S."/>
            <person name="Zeng Q."/>
            <person name="Abouelleil A."/>
            <person name="Aftuck L."/>
            <person name="Bessette D."/>
            <person name="Brown A."/>
            <person name="FitzGerald M."/>
            <person name="Lui A."/>
            <person name="Macdonald J.P."/>
            <person name="Priest M."/>
            <person name="Orbach M.J."/>
            <person name="Galgiani J.N."/>
            <person name="Kirkland T.N."/>
            <person name="Cole G.T."/>
            <person name="Birren B.W."/>
            <person name="Henn M.R."/>
            <person name="Taylor J.W."/>
            <person name="Rounsley S.D."/>
        </authorList>
    </citation>
    <scope>GENOME REANNOTATION</scope>
    <source>
        <strain evidence="2">RS</strain>
    </source>
</reference>
<organism evidence="1 2">
    <name type="scientific">Coccidioides immitis (strain RS)</name>
    <name type="common">Valley fever fungus</name>
    <dbReference type="NCBI Taxonomy" id="246410"/>
    <lineage>
        <taxon>Eukaryota</taxon>
        <taxon>Fungi</taxon>
        <taxon>Dikarya</taxon>
        <taxon>Ascomycota</taxon>
        <taxon>Pezizomycotina</taxon>
        <taxon>Eurotiomycetes</taxon>
        <taxon>Eurotiomycetidae</taxon>
        <taxon>Onygenales</taxon>
        <taxon>Onygenaceae</taxon>
        <taxon>Coccidioides</taxon>
    </lineage>
</organism>
<evidence type="ECO:0000313" key="1">
    <source>
        <dbReference type="EMBL" id="KJF61133.1"/>
    </source>
</evidence>
<proteinExistence type="predicted"/>
<dbReference type="KEGG" id="cim:CIMG_11504"/>
<dbReference type="EMBL" id="GG704914">
    <property type="protein sequence ID" value="KJF61133.1"/>
    <property type="molecule type" value="Genomic_DNA"/>
</dbReference>
<dbReference type="GeneID" id="24163742"/>
<name>A0A0D8JY02_COCIM</name>
<dbReference type="InParanoid" id="A0A0D8JY02"/>
<accession>A0A0D8JY02</accession>
<protein>
    <submittedName>
        <fullName evidence="1">Uncharacterized protein</fullName>
    </submittedName>
</protein>
<evidence type="ECO:0000313" key="2">
    <source>
        <dbReference type="Proteomes" id="UP000001261"/>
    </source>
</evidence>
<gene>
    <name evidence="1" type="ORF">CIMG_11504</name>
</gene>
<reference evidence="2" key="1">
    <citation type="journal article" date="2009" name="Genome Res.">
        <title>Comparative genomic analyses of the human fungal pathogens Coccidioides and their relatives.</title>
        <authorList>
            <person name="Sharpton T.J."/>
            <person name="Stajich J.E."/>
            <person name="Rounsley S.D."/>
            <person name="Gardner M.J."/>
            <person name="Wortman J.R."/>
            <person name="Jordar V.S."/>
            <person name="Maiti R."/>
            <person name="Kodira C.D."/>
            <person name="Neafsey D.E."/>
            <person name="Zeng Q."/>
            <person name="Hung C.-Y."/>
            <person name="McMahan C."/>
            <person name="Muszewska A."/>
            <person name="Grynberg M."/>
            <person name="Mandel M.A."/>
            <person name="Kellner E.M."/>
            <person name="Barker B.M."/>
            <person name="Galgiani J.N."/>
            <person name="Orbach M.J."/>
            <person name="Kirkland T.N."/>
            <person name="Cole G.T."/>
            <person name="Henn M.R."/>
            <person name="Birren B.W."/>
            <person name="Taylor J.W."/>
        </authorList>
    </citation>
    <scope>NUCLEOTIDE SEQUENCE [LARGE SCALE GENOMIC DNA]</scope>
    <source>
        <strain evidence="2">RS</strain>
    </source>
</reference>
<dbReference type="RefSeq" id="XP_012213904.1">
    <property type="nucleotide sequence ID" value="XM_012358481.1"/>
</dbReference>
<dbReference type="Proteomes" id="UP000001261">
    <property type="component" value="Unassembled WGS sequence"/>
</dbReference>
<dbReference type="VEuPathDB" id="FungiDB:CIMG_11504"/>
<dbReference type="AlphaFoldDB" id="A0A0D8JY02"/>
<sequence length="53" mass="5770">MSDSRMVPEGLHLSCVPQNLEGRYGVRSSLSSNLEVFFFGNKHTGPPMTSAPC</sequence>